<sequence length="346" mass="40317">MDVTYKFLTAEEFHSPEYVKLQNKIHGKNGHASRLKRMEHYAAMGDLRVIVAIIDGKMVGQASAYKVKAIIEGKEQPFYWSCDTFLLPESRGYGMGKHLQNELHKVCPNFSSAWYSPINGIIKRKCGGSDLIDLKFTYYPVSNFCGLMWQLASTKLFKKQLTTNAHIPFLYYNLNKLFHKNKLKKYEVVEIHYSDLDEEIAEFMENSLKDYDFHIKRNLDFLKWTYGWKKGRYHMLAIKRDGRIDAVVAFSNVHNATHVIARFKGVSILDLVISPDSQLTTKDVLLYVIQYHKERKEKIEGVITFEQMNYFPKFIYPIPSVPLLSTYGKKLQKGYISFIDQDMDQL</sequence>
<dbReference type="Gene3D" id="3.40.630.30">
    <property type="match status" value="1"/>
</dbReference>
<dbReference type="EMBL" id="AP023322">
    <property type="protein sequence ID" value="BCI64590.1"/>
    <property type="molecule type" value="Genomic_DNA"/>
</dbReference>
<accession>A0A7G1HY69</accession>
<gene>
    <name evidence="1" type="ORF">Cop2CBH44_29430</name>
</gene>
<dbReference type="AlphaFoldDB" id="A0A7G1HY69"/>
<organism evidence="1 2">
    <name type="scientific">Coprobacter secundus subsp. similis</name>
    <dbReference type="NCBI Taxonomy" id="2751153"/>
    <lineage>
        <taxon>Bacteria</taxon>
        <taxon>Pseudomonadati</taxon>
        <taxon>Bacteroidota</taxon>
        <taxon>Bacteroidia</taxon>
        <taxon>Bacteroidales</taxon>
        <taxon>Barnesiellaceae</taxon>
        <taxon>Coprobacter</taxon>
    </lineage>
</organism>
<keyword evidence="2" id="KW-1185">Reference proteome</keyword>
<evidence type="ECO:0000313" key="2">
    <source>
        <dbReference type="Proteomes" id="UP000594042"/>
    </source>
</evidence>
<reference evidence="2" key="1">
    <citation type="submission" date="2020-07" db="EMBL/GenBank/DDBJ databases">
        <title>Complete genome sequencing of Coprobacter sp. strain 2CBH44.</title>
        <authorList>
            <person name="Sakamoto M."/>
            <person name="Murakami T."/>
            <person name="Mori H."/>
        </authorList>
    </citation>
    <scope>NUCLEOTIDE SEQUENCE [LARGE SCALE GENOMIC DNA]</scope>
    <source>
        <strain evidence="2">2CBH44</strain>
    </source>
</reference>
<dbReference type="RefSeq" id="WP_200755114.1">
    <property type="nucleotide sequence ID" value="NZ_AP023322.1"/>
</dbReference>
<protein>
    <recommendedName>
        <fullName evidence="3">N-acetyltransferase domain-containing protein</fullName>
    </recommendedName>
</protein>
<proteinExistence type="predicted"/>
<dbReference type="KEGG" id="copr:Cop2CBH44_29430"/>
<name>A0A7G1HY69_9BACT</name>
<evidence type="ECO:0000313" key="1">
    <source>
        <dbReference type="EMBL" id="BCI64590.1"/>
    </source>
</evidence>
<dbReference type="SUPFAM" id="SSF55729">
    <property type="entry name" value="Acyl-CoA N-acyltransferases (Nat)"/>
    <property type="match status" value="2"/>
</dbReference>
<dbReference type="InterPro" id="IPR016181">
    <property type="entry name" value="Acyl_CoA_acyltransferase"/>
</dbReference>
<dbReference type="Proteomes" id="UP000594042">
    <property type="component" value="Chromosome"/>
</dbReference>
<evidence type="ECO:0008006" key="3">
    <source>
        <dbReference type="Google" id="ProtNLM"/>
    </source>
</evidence>